<name>M2XRF5_9PSEU</name>
<accession>M2XRF5</accession>
<organism evidence="2 3">
    <name type="scientific">Amycolatopsis decaplanina DSM 44594</name>
    <dbReference type="NCBI Taxonomy" id="1284240"/>
    <lineage>
        <taxon>Bacteria</taxon>
        <taxon>Bacillati</taxon>
        <taxon>Actinomycetota</taxon>
        <taxon>Actinomycetes</taxon>
        <taxon>Pseudonocardiales</taxon>
        <taxon>Pseudonocardiaceae</taxon>
        <taxon>Amycolatopsis</taxon>
    </lineage>
</organism>
<proteinExistence type="predicted"/>
<keyword evidence="1" id="KW-0812">Transmembrane</keyword>
<gene>
    <name evidence="2" type="ORF">H074_36119</name>
</gene>
<dbReference type="Proteomes" id="UP000054226">
    <property type="component" value="Unassembled WGS sequence"/>
</dbReference>
<dbReference type="RefSeq" id="WP_007035004.1">
    <property type="nucleotide sequence ID" value="NZ_AOHO01000078.1"/>
</dbReference>
<keyword evidence="1" id="KW-1133">Transmembrane helix</keyword>
<sequence length="131" mass="13741">MNLRHGAAQLPGERGDENVSAILGLGALLLATWFVLQVVVLFLGRNVALAAARDGVNAARLPPVDVVAAEQHAQNYVNRVTGSWLSNVNAEATSDGRNVSVIVTAEAASLVPFARFSVSQRASGPIEQLTP</sequence>
<dbReference type="AlphaFoldDB" id="M2XRF5"/>
<evidence type="ECO:0008006" key="4">
    <source>
        <dbReference type="Google" id="ProtNLM"/>
    </source>
</evidence>
<comment type="caution">
    <text evidence="2">The sequence shown here is derived from an EMBL/GenBank/DDBJ whole genome shotgun (WGS) entry which is preliminary data.</text>
</comment>
<reference evidence="2 3" key="1">
    <citation type="journal article" date="2013" name="Genome Announc.">
        <title>Draft Genome Sequence of Amycolatopsis decaplanina Strain DSM 44594T.</title>
        <authorList>
            <person name="Kaur N."/>
            <person name="Kumar S."/>
            <person name="Bala M."/>
            <person name="Raghava G.P."/>
            <person name="Mayilraj S."/>
        </authorList>
    </citation>
    <scope>NUCLEOTIDE SEQUENCE [LARGE SCALE GENOMIC DNA]</scope>
    <source>
        <strain evidence="2 3">DSM 44594</strain>
    </source>
</reference>
<evidence type="ECO:0000256" key="1">
    <source>
        <dbReference type="SAM" id="Phobius"/>
    </source>
</evidence>
<dbReference type="OrthoDB" id="3629141at2"/>
<dbReference type="EMBL" id="AOHO01000078">
    <property type="protein sequence ID" value="EME51725.1"/>
    <property type="molecule type" value="Genomic_DNA"/>
</dbReference>
<evidence type="ECO:0000313" key="3">
    <source>
        <dbReference type="Proteomes" id="UP000054226"/>
    </source>
</evidence>
<feature type="transmembrane region" description="Helical" evidence="1">
    <location>
        <begin position="20"/>
        <end position="43"/>
    </location>
</feature>
<dbReference type="PATRIC" id="fig|1284240.4.peg.7372"/>
<keyword evidence="1" id="KW-0472">Membrane</keyword>
<keyword evidence="3" id="KW-1185">Reference proteome</keyword>
<evidence type="ECO:0000313" key="2">
    <source>
        <dbReference type="EMBL" id="EME51725.1"/>
    </source>
</evidence>
<protein>
    <recommendedName>
        <fullName evidence="4">TadE family protein</fullName>
    </recommendedName>
</protein>